<evidence type="ECO:0000256" key="1">
    <source>
        <dbReference type="SAM" id="MobiDB-lite"/>
    </source>
</evidence>
<comment type="caution">
    <text evidence="2">The sequence shown here is derived from an EMBL/GenBank/DDBJ whole genome shotgun (WGS) entry which is preliminary data.</text>
</comment>
<sequence>MDPEDDDFEVDPEIAAAMGFTSFGMKPGAKRRKNDDGRFTVTDASSASGNSTARGANSTPLGIRGKGNVSSSDDTQAGIATTAAPAANQEAQDLQQLPSKPAFSDGGSGRGYGSSSAPSHKSGAGLYARIQGKKLGDLDGEELAALSRGVRNEAGDMVYFKPSFVEDPWERLRAADDG</sequence>
<dbReference type="OrthoDB" id="5419162at2759"/>
<feature type="compositionally biased region" description="Polar residues" evidence="1">
    <location>
        <begin position="42"/>
        <end position="60"/>
    </location>
</feature>
<feature type="compositionally biased region" description="Low complexity" evidence="1">
    <location>
        <begin position="75"/>
        <end position="92"/>
    </location>
</feature>
<reference evidence="2" key="1">
    <citation type="journal article" date="2020" name="Stud. Mycol.">
        <title>101 Dothideomycetes genomes: a test case for predicting lifestyles and emergence of pathogens.</title>
        <authorList>
            <person name="Haridas S."/>
            <person name="Albert R."/>
            <person name="Binder M."/>
            <person name="Bloem J."/>
            <person name="Labutti K."/>
            <person name="Salamov A."/>
            <person name="Andreopoulos B."/>
            <person name="Baker S."/>
            <person name="Barry K."/>
            <person name="Bills G."/>
            <person name="Bluhm B."/>
            <person name="Cannon C."/>
            <person name="Castanera R."/>
            <person name="Culley D."/>
            <person name="Daum C."/>
            <person name="Ezra D."/>
            <person name="Gonzalez J."/>
            <person name="Henrissat B."/>
            <person name="Kuo A."/>
            <person name="Liang C."/>
            <person name="Lipzen A."/>
            <person name="Lutzoni F."/>
            <person name="Magnuson J."/>
            <person name="Mondo S."/>
            <person name="Nolan M."/>
            <person name="Ohm R."/>
            <person name="Pangilinan J."/>
            <person name="Park H.-J."/>
            <person name="Ramirez L."/>
            <person name="Alfaro M."/>
            <person name="Sun H."/>
            <person name="Tritt A."/>
            <person name="Yoshinaga Y."/>
            <person name="Zwiers L.-H."/>
            <person name="Turgeon B."/>
            <person name="Goodwin S."/>
            <person name="Spatafora J."/>
            <person name="Crous P."/>
            <person name="Grigoriev I."/>
        </authorList>
    </citation>
    <scope>NUCLEOTIDE SEQUENCE</scope>
    <source>
        <strain evidence="2">CBS 133067</strain>
    </source>
</reference>
<evidence type="ECO:0000313" key="2">
    <source>
        <dbReference type="EMBL" id="KAF2102005.1"/>
    </source>
</evidence>
<proteinExistence type="predicted"/>
<gene>
    <name evidence="2" type="ORF">NA57DRAFT_53942</name>
</gene>
<feature type="region of interest" description="Disordered" evidence="1">
    <location>
        <begin position="19"/>
        <end position="125"/>
    </location>
</feature>
<organism evidence="2 3">
    <name type="scientific">Rhizodiscina lignyota</name>
    <dbReference type="NCBI Taxonomy" id="1504668"/>
    <lineage>
        <taxon>Eukaryota</taxon>
        <taxon>Fungi</taxon>
        <taxon>Dikarya</taxon>
        <taxon>Ascomycota</taxon>
        <taxon>Pezizomycotina</taxon>
        <taxon>Dothideomycetes</taxon>
        <taxon>Pleosporomycetidae</taxon>
        <taxon>Aulographales</taxon>
        <taxon>Rhizodiscinaceae</taxon>
        <taxon>Rhizodiscina</taxon>
    </lineage>
</organism>
<dbReference type="AlphaFoldDB" id="A0A9P4II75"/>
<dbReference type="Proteomes" id="UP000799772">
    <property type="component" value="Unassembled WGS sequence"/>
</dbReference>
<dbReference type="EMBL" id="ML978123">
    <property type="protein sequence ID" value="KAF2102005.1"/>
    <property type="molecule type" value="Genomic_DNA"/>
</dbReference>
<accession>A0A9P4II75</accession>
<name>A0A9P4II75_9PEZI</name>
<evidence type="ECO:0000313" key="3">
    <source>
        <dbReference type="Proteomes" id="UP000799772"/>
    </source>
</evidence>
<keyword evidence="3" id="KW-1185">Reference proteome</keyword>
<protein>
    <submittedName>
        <fullName evidence="2">Uncharacterized protein</fullName>
    </submittedName>
</protein>